<keyword evidence="1" id="KW-0677">Repeat</keyword>
<feature type="region of interest" description="Disordered" evidence="4">
    <location>
        <begin position="312"/>
        <end position="434"/>
    </location>
</feature>
<protein>
    <submittedName>
        <fullName evidence="5">Ankyrin repeat-containing domain protein</fullName>
    </submittedName>
</protein>
<dbReference type="AlphaFoldDB" id="A0A6A6NV68"/>
<feature type="compositionally biased region" description="Low complexity" evidence="4">
    <location>
        <begin position="323"/>
        <end position="358"/>
    </location>
</feature>
<feature type="compositionally biased region" description="Gly residues" evidence="4">
    <location>
        <begin position="423"/>
        <end position="433"/>
    </location>
</feature>
<dbReference type="SUPFAM" id="SSF48403">
    <property type="entry name" value="Ankyrin repeat"/>
    <property type="match status" value="1"/>
</dbReference>
<evidence type="ECO:0000256" key="2">
    <source>
        <dbReference type="ARBA" id="ARBA00023043"/>
    </source>
</evidence>
<dbReference type="Proteomes" id="UP000799766">
    <property type="component" value="Unassembled WGS sequence"/>
</dbReference>
<dbReference type="PROSITE" id="PS50088">
    <property type="entry name" value="ANK_REPEAT"/>
    <property type="match status" value="2"/>
</dbReference>
<feature type="region of interest" description="Disordered" evidence="4">
    <location>
        <begin position="242"/>
        <end position="299"/>
    </location>
</feature>
<dbReference type="PANTHER" id="PTHR24198:SF165">
    <property type="entry name" value="ANKYRIN REPEAT-CONTAINING PROTEIN-RELATED"/>
    <property type="match status" value="1"/>
</dbReference>
<dbReference type="InterPro" id="IPR036770">
    <property type="entry name" value="Ankyrin_rpt-contain_sf"/>
</dbReference>
<feature type="compositionally biased region" description="Low complexity" evidence="4">
    <location>
        <begin position="242"/>
        <end position="272"/>
    </location>
</feature>
<dbReference type="Gene3D" id="1.25.40.20">
    <property type="entry name" value="Ankyrin repeat-containing domain"/>
    <property type="match status" value="1"/>
</dbReference>
<dbReference type="InterPro" id="IPR002110">
    <property type="entry name" value="Ankyrin_rpt"/>
</dbReference>
<dbReference type="OrthoDB" id="823504at2759"/>
<dbReference type="EMBL" id="MU001687">
    <property type="protein sequence ID" value="KAF2455374.1"/>
    <property type="molecule type" value="Genomic_DNA"/>
</dbReference>
<name>A0A6A6NV68_9PEZI</name>
<keyword evidence="2 3" id="KW-0040">ANK repeat</keyword>
<evidence type="ECO:0000256" key="3">
    <source>
        <dbReference type="PROSITE-ProRule" id="PRU00023"/>
    </source>
</evidence>
<gene>
    <name evidence="5" type="ORF">BDY21DRAFT_396787</name>
</gene>
<evidence type="ECO:0000313" key="5">
    <source>
        <dbReference type="EMBL" id="KAF2455374.1"/>
    </source>
</evidence>
<feature type="compositionally biased region" description="Low complexity" evidence="4">
    <location>
        <begin position="372"/>
        <end position="388"/>
    </location>
</feature>
<reference evidence="5" key="1">
    <citation type="journal article" date="2020" name="Stud. Mycol.">
        <title>101 Dothideomycetes genomes: a test case for predicting lifestyles and emergence of pathogens.</title>
        <authorList>
            <person name="Haridas S."/>
            <person name="Albert R."/>
            <person name="Binder M."/>
            <person name="Bloem J."/>
            <person name="Labutti K."/>
            <person name="Salamov A."/>
            <person name="Andreopoulos B."/>
            <person name="Baker S."/>
            <person name="Barry K."/>
            <person name="Bills G."/>
            <person name="Bluhm B."/>
            <person name="Cannon C."/>
            <person name="Castanera R."/>
            <person name="Culley D."/>
            <person name="Daum C."/>
            <person name="Ezra D."/>
            <person name="Gonzalez J."/>
            <person name="Henrissat B."/>
            <person name="Kuo A."/>
            <person name="Liang C."/>
            <person name="Lipzen A."/>
            <person name="Lutzoni F."/>
            <person name="Magnuson J."/>
            <person name="Mondo S."/>
            <person name="Nolan M."/>
            <person name="Ohm R."/>
            <person name="Pangilinan J."/>
            <person name="Park H.-J."/>
            <person name="Ramirez L."/>
            <person name="Alfaro M."/>
            <person name="Sun H."/>
            <person name="Tritt A."/>
            <person name="Yoshinaga Y."/>
            <person name="Zwiers L.-H."/>
            <person name="Turgeon B."/>
            <person name="Goodwin S."/>
            <person name="Spatafora J."/>
            <person name="Crous P."/>
            <person name="Grigoriev I."/>
        </authorList>
    </citation>
    <scope>NUCLEOTIDE SEQUENCE</scope>
    <source>
        <strain evidence="5">ATCC 16933</strain>
    </source>
</reference>
<evidence type="ECO:0000256" key="1">
    <source>
        <dbReference type="ARBA" id="ARBA00022737"/>
    </source>
</evidence>
<evidence type="ECO:0000256" key="4">
    <source>
        <dbReference type="SAM" id="MobiDB-lite"/>
    </source>
</evidence>
<keyword evidence="6" id="KW-1185">Reference proteome</keyword>
<proteinExistence type="predicted"/>
<evidence type="ECO:0000313" key="6">
    <source>
        <dbReference type="Proteomes" id="UP000799766"/>
    </source>
</evidence>
<dbReference type="PROSITE" id="PS50297">
    <property type="entry name" value="ANK_REP_REGION"/>
    <property type="match status" value="2"/>
</dbReference>
<dbReference type="Pfam" id="PF12796">
    <property type="entry name" value="Ank_2"/>
    <property type="match status" value="2"/>
</dbReference>
<dbReference type="PANTHER" id="PTHR24198">
    <property type="entry name" value="ANKYRIN REPEAT AND PROTEIN KINASE DOMAIN-CONTAINING PROTEIN"/>
    <property type="match status" value="1"/>
</dbReference>
<feature type="repeat" description="ANK" evidence="3">
    <location>
        <begin position="45"/>
        <end position="77"/>
    </location>
</feature>
<accession>A0A6A6NV68</accession>
<feature type="repeat" description="ANK" evidence="3">
    <location>
        <begin position="151"/>
        <end position="183"/>
    </location>
</feature>
<dbReference type="SMART" id="SM00248">
    <property type="entry name" value="ANK"/>
    <property type="match status" value="3"/>
</dbReference>
<organism evidence="5 6">
    <name type="scientific">Lineolata rhizophorae</name>
    <dbReference type="NCBI Taxonomy" id="578093"/>
    <lineage>
        <taxon>Eukaryota</taxon>
        <taxon>Fungi</taxon>
        <taxon>Dikarya</taxon>
        <taxon>Ascomycota</taxon>
        <taxon>Pezizomycotina</taxon>
        <taxon>Dothideomycetes</taxon>
        <taxon>Dothideomycetes incertae sedis</taxon>
        <taxon>Lineolatales</taxon>
        <taxon>Lineolataceae</taxon>
        <taxon>Lineolata</taxon>
    </lineage>
</organism>
<sequence>MYVPAAAIPVSTRLRRAIVLNDLTLVKRIVHANPEELQNPDFDDKSNTSLHLAAKYGHVEIAEFLIDAGHEDDGISRNTDWDTPLHIAAATRNDKVGILLINRFPRCVPWPNKQGLDALMLAARHSTLALIPALLSPHLPAPASPAAHDASGNTALHHAAAWGQTAAMRALLHAGAPPLATNHFAWTPLAYARRVADEVYFKNLVAELEKRRVEEGKAGGRPREGSNDKTMGEWAGISERLAGASASASAPASASAGPHTTAADPSSSSSSSPMPPAPPAKDAYLAPRRPPAVPPAGTVRIVTDDAVLGRTAATPNAEGHPRSGTPTTATAAGAPPSFATPTSATPGPAAGRLAPGPRAAEDDWTSPPRLGLLAQEPASPQAQAQAQGLGLGQQGGWSPQQERRRGAAQGGAGRGAAGANEGWSGGFRGGFVGSAGEEGLARMMRERGGGLE</sequence>